<dbReference type="AlphaFoldDB" id="A0A1W1WIL6"/>
<accession>A0A1W1WIL6</accession>
<protein>
    <submittedName>
        <fullName evidence="2">Amidase</fullName>
    </submittedName>
</protein>
<organism evidence="2 3">
    <name type="scientific">Sulfobacillus thermosulfidooxidans (strain DSM 9293 / VKM B-1269 / AT-1)</name>
    <dbReference type="NCBI Taxonomy" id="929705"/>
    <lineage>
        <taxon>Bacteria</taxon>
        <taxon>Bacillati</taxon>
        <taxon>Bacillota</taxon>
        <taxon>Clostridia</taxon>
        <taxon>Eubacteriales</taxon>
        <taxon>Clostridiales Family XVII. Incertae Sedis</taxon>
        <taxon>Sulfobacillus</taxon>
    </lineage>
</organism>
<dbReference type="SUPFAM" id="SSF75304">
    <property type="entry name" value="Amidase signature (AS) enzymes"/>
    <property type="match status" value="1"/>
</dbReference>
<dbReference type="InterPro" id="IPR023631">
    <property type="entry name" value="Amidase_dom"/>
</dbReference>
<dbReference type="NCBIfam" id="NF006169">
    <property type="entry name" value="PRK08310.1"/>
    <property type="match status" value="1"/>
</dbReference>
<dbReference type="PROSITE" id="PS00571">
    <property type="entry name" value="AMIDASES"/>
    <property type="match status" value="1"/>
</dbReference>
<dbReference type="PANTHER" id="PTHR46310">
    <property type="entry name" value="AMIDASE 1"/>
    <property type="match status" value="1"/>
</dbReference>
<dbReference type="STRING" id="28034.BFX07_11995"/>
<dbReference type="Gene3D" id="3.90.1300.10">
    <property type="entry name" value="Amidase signature (AS) domain"/>
    <property type="match status" value="1"/>
</dbReference>
<dbReference type="InterPro" id="IPR036928">
    <property type="entry name" value="AS_sf"/>
</dbReference>
<sequence length="397" mass="43512">MIHDTWQAFFDTTCTLEPEGQGVLSGTTFAAKEAFDVKGFVTSGGNPDWYRTHSKASETARAITQLVQAGSRLVGKTHTDELMYGLNGENVHYGTPVNPKAPDRIPGGSSSGSASAVAGKLVDFAIGTDTGGSVRIPASYTGIYGFRPTIGRISLEGVIPLSQTFDTVGCLARDPSLLENVSSVLLDHYKIPSGHSFSRVVVASDAISRVDQELVPEVEAKIAHIASSFLTVQHEVIAEPGLETWSQAFRIIQGYDIWQNFGTWITETKPHFGPGFHERFYWTRTITREERDKWAHKQKEWREELWSRLRQDTLIVLPTAPGVAPLKNTPLNILNPFRDRVLQLTCIAGLGGLPQVSMPLLTIQGIPFGISVIAGPGMDEELLAWVRNWVIGEGIEC</sequence>
<feature type="domain" description="Amidase" evidence="1">
    <location>
        <begin position="21"/>
        <end position="186"/>
    </location>
</feature>
<evidence type="ECO:0000259" key="1">
    <source>
        <dbReference type="Pfam" id="PF01425"/>
    </source>
</evidence>
<dbReference type="Proteomes" id="UP000192660">
    <property type="component" value="Unassembled WGS sequence"/>
</dbReference>
<reference evidence="3" key="1">
    <citation type="submission" date="2017-04" db="EMBL/GenBank/DDBJ databases">
        <authorList>
            <person name="Varghese N."/>
            <person name="Submissions S."/>
        </authorList>
    </citation>
    <scope>NUCLEOTIDE SEQUENCE [LARGE SCALE GENOMIC DNA]</scope>
    <source>
        <strain evidence="3">DSM 9293</strain>
    </source>
</reference>
<dbReference type="InterPro" id="IPR020556">
    <property type="entry name" value="Amidase_CS"/>
</dbReference>
<evidence type="ECO:0000313" key="2">
    <source>
        <dbReference type="EMBL" id="SMC06117.1"/>
    </source>
</evidence>
<dbReference type="RefSeq" id="WP_020373329.1">
    <property type="nucleotide sequence ID" value="NZ_FWWY01000001.1"/>
</dbReference>
<keyword evidence="3" id="KW-1185">Reference proteome</keyword>
<dbReference type="EMBL" id="FWWY01000001">
    <property type="protein sequence ID" value="SMC06117.1"/>
    <property type="molecule type" value="Genomic_DNA"/>
</dbReference>
<gene>
    <name evidence="2" type="ORF">SAMN00768000_2641</name>
</gene>
<proteinExistence type="predicted"/>
<dbReference type="PANTHER" id="PTHR46310:SF7">
    <property type="entry name" value="AMIDASE 1"/>
    <property type="match status" value="1"/>
</dbReference>
<dbReference type="Pfam" id="PF01425">
    <property type="entry name" value="Amidase"/>
    <property type="match status" value="1"/>
</dbReference>
<name>A0A1W1WIL6_SULTA</name>
<evidence type="ECO:0000313" key="3">
    <source>
        <dbReference type="Proteomes" id="UP000192660"/>
    </source>
</evidence>